<dbReference type="Gramene" id="OE9A039697T1">
    <property type="protein sequence ID" value="OE9A039697C1"/>
    <property type="gene ID" value="OE9A039697"/>
</dbReference>
<dbReference type="AlphaFoldDB" id="A0A8S0PQB2"/>
<dbReference type="Proteomes" id="UP000594638">
    <property type="component" value="Unassembled WGS sequence"/>
</dbReference>
<keyword evidence="3" id="KW-1185">Reference proteome</keyword>
<dbReference type="EMBL" id="CACTIH010000161">
    <property type="protein sequence ID" value="CAA2955733.1"/>
    <property type="molecule type" value="Genomic_DNA"/>
</dbReference>
<gene>
    <name evidence="2" type="ORF">OLEA9_A039697</name>
</gene>
<protein>
    <submittedName>
        <fullName evidence="2">Uncharacterized protein</fullName>
    </submittedName>
</protein>
<feature type="compositionally biased region" description="Low complexity" evidence="1">
    <location>
        <begin position="72"/>
        <end position="89"/>
    </location>
</feature>
<feature type="region of interest" description="Disordered" evidence="1">
    <location>
        <begin position="67"/>
        <end position="120"/>
    </location>
</feature>
<accession>A0A8S0PQB2</accession>
<organism evidence="2 3">
    <name type="scientific">Olea europaea subsp. europaea</name>
    <dbReference type="NCBI Taxonomy" id="158383"/>
    <lineage>
        <taxon>Eukaryota</taxon>
        <taxon>Viridiplantae</taxon>
        <taxon>Streptophyta</taxon>
        <taxon>Embryophyta</taxon>
        <taxon>Tracheophyta</taxon>
        <taxon>Spermatophyta</taxon>
        <taxon>Magnoliopsida</taxon>
        <taxon>eudicotyledons</taxon>
        <taxon>Gunneridae</taxon>
        <taxon>Pentapetalae</taxon>
        <taxon>asterids</taxon>
        <taxon>lamiids</taxon>
        <taxon>Lamiales</taxon>
        <taxon>Oleaceae</taxon>
        <taxon>Oleeae</taxon>
        <taxon>Olea</taxon>
    </lineage>
</organism>
<name>A0A8S0PQB2_OLEEU</name>
<evidence type="ECO:0000313" key="2">
    <source>
        <dbReference type="EMBL" id="CAA2955733.1"/>
    </source>
</evidence>
<evidence type="ECO:0000256" key="1">
    <source>
        <dbReference type="SAM" id="MobiDB-lite"/>
    </source>
</evidence>
<proteinExistence type="predicted"/>
<comment type="caution">
    <text evidence="2">The sequence shown here is derived from an EMBL/GenBank/DDBJ whole genome shotgun (WGS) entry which is preliminary data.</text>
</comment>
<reference evidence="2 3" key="1">
    <citation type="submission" date="2019-12" db="EMBL/GenBank/DDBJ databases">
        <authorList>
            <person name="Alioto T."/>
            <person name="Alioto T."/>
            <person name="Gomez Garrido J."/>
        </authorList>
    </citation>
    <scope>NUCLEOTIDE SEQUENCE [LARGE SCALE GENOMIC DNA]</scope>
</reference>
<sequence length="120" mass="12672">MITGRRITGREAAAEVRVDMKRNGIVAGIGIIAVEVGAEAEITVLVIGITETVEEAKMMMRGVVEPIGVCNSPSPARRSLSPRRSPSPRQTTSRGGSPDALSIAKSGLQPPKILSSSSWY</sequence>
<evidence type="ECO:0000313" key="3">
    <source>
        <dbReference type="Proteomes" id="UP000594638"/>
    </source>
</evidence>